<dbReference type="InterPro" id="IPR000120">
    <property type="entry name" value="Amidase"/>
</dbReference>
<dbReference type="PROSITE" id="PS00571">
    <property type="entry name" value="AMIDASES"/>
    <property type="match status" value="1"/>
</dbReference>
<comment type="caution">
    <text evidence="2">The sequence shown here is derived from an EMBL/GenBank/DDBJ whole genome shotgun (WGS) entry which is preliminary data.</text>
</comment>
<evidence type="ECO:0000259" key="1">
    <source>
        <dbReference type="Pfam" id="PF01425"/>
    </source>
</evidence>
<dbReference type="PANTHER" id="PTHR11895">
    <property type="entry name" value="TRANSAMIDASE"/>
    <property type="match status" value="1"/>
</dbReference>
<dbReference type="InterPro" id="IPR036928">
    <property type="entry name" value="AS_sf"/>
</dbReference>
<dbReference type="PANTHER" id="PTHR11895:SF76">
    <property type="entry name" value="INDOLEACETAMIDE HYDROLASE"/>
    <property type="match status" value="1"/>
</dbReference>
<dbReference type="EMBL" id="JAAZSQ010000001">
    <property type="protein sequence ID" value="NKX53111.1"/>
    <property type="molecule type" value="Genomic_DNA"/>
</dbReference>
<accession>A0A7X6H9T5</accession>
<proteinExistence type="predicted"/>
<evidence type="ECO:0000313" key="3">
    <source>
        <dbReference type="Proteomes" id="UP000544090"/>
    </source>
</evidence>
<gene>
    <name evidence="2" type="ORF">HGG74_00890</name>
</gene>
<name>A0A7X6H9T5_9MICC</name>
<reference evidence="2 3" key="1">
    <citation type="submission" date="2020-04" db="EMBL/GenBank/DDBJ databases">
        <title>Arthrobacter sp. nov.</title>
        <authorList>
            <person name="Liu S."/>
        </authorList>
    </citation>
    <scope>NUCLEOTIDE SEQUENCE [LARGE SCALE GENOMIC DNA]</scope>
    <source>
        <strain evidence="2 3">E918</strain>
    </source>
</reference>
<dbReference type="Proteomes" id="UP000544090">
    <property type="component" value="Unassembled WGS sequence"/>
</dbReference>
<dbReference type="AlphaFoldDB" id="A0A7X6H9T5"/>
<keyword evidence="3" id="KW-1185">Reference proteome</keyword>
<organism evidence="2 3">
    <name type="scientific">Arthrobacter mobilis</name>
    <dbReference type="NCBI Taxonomy" id="2724944"/>
    <lineage>
        <taxon>Bacteria</taxon>
        <taxon>Bacillati</taxon>
        <taxon>Actinomycetota</taxon>
        <taxon>Actinomycetes</taxon>
        <taxon>Micrococcales</taxon>
        <taxon>Micrococcaceae</taxon>
        <taxon>Arthrobacter</taxon>
    </lineage>
</organism>
<dbReference type="Gene3D" id="3.90.1300.10">
    <property type="entry name" value="Amidase signature (AS) domain"/>
    <property type="match status" value="1"/>
</dbReference>
<dbReference type="GO" id="GO:0003824">
    <property type="term" value="F:catalytic activity"/>
    <property type="evidence" value="ECO:0007669"/>
    <property type="project" value="InterPro"/>
</dbReference>
<dbReference type="Pfam" id="PF01425">
    <property type="entry name" value="Amidase"/>
    <property type="match status" value="1"/>
</dbReference>
<feature type="domain" description="Amidase" evidence="1">
    <location>
        <begin position="79"/>
        <end position="504"/>
    </location>
</feature>
<evidence type="ECO:0000313" key="2">
    <source>
        <dbReference type="EMBL" id="NKX53111.1"/>
    </source>
</evidence>
<dbReference type="SUPFAM" id="SSF75304">
    <property type="entry name" value="Amidase signature (AS) enzymes"/>
    <property type="match status" value="1"/>
</dbReference>
<dbReference type="InterPro" id="IPR023631">
    <property type="entry name" value="Amidase_dom"/>
</dbReference>
<sequence length="531" mass="56300">MRFCAPGGNTCPERPQFWPFPPLEADFPDRLPRLRAAVHTVEDSPQPEREEVATVSDILNLSAAETVAGIRRKEFSAREAVDAHLARIEEVNPVINAVVTLDPDGARAAATAADELTMSGAELPPLHGLPMTHKDTHSTRGMRTTQGSLVLKDAVPEEDDLIIARLRAAGVVATGKTNVPEFGAGSHTFNEVFGTTTNPYAPTLSAGGSSGGVAAAIASGIQPLGEGSDMGGSLRIPASFCNVAGFRPSYGVIPMPSPVNAWAWLGRTGPMAREVSDIALFMSAVAGPSPLLPTPAPIGGEAFAGPLTGDLRGVRIGWSEDFGIGIPVEPGVLEVLRRQLRVFEEAGAVIEEATPDFSEADKVFQATRATDFAAGLGPLVRAHRDLIKPEVVWNVELGWSLSAEDLIEATAARTRLEASVQDFFGRYDLFLSPAAQVLPFDASLRYPQEVNGVASETYLDWMRSACVLSATSLPVLALPAGFTPAGLPVGFQLAVNHYRDADLLRYAKAFEDRTRCADVRPALPAAAPTAP</sequence>
<dbReference type="InterPro" id="IPR020556">
    <property type="entry name" value="Amidase_CS"/>
</dbReference>
<protein>
    <submittedName>
        <fullName evidence="2">Amidase</fullName>
    </submittedName>
</protein>